<keyword evidence="1" id="KW-1133">Transmembrane helix</keyword>
<feature type="non-terminal residue" evidence="2">
    <location>
        <position position="1"/>
    </location>
</feature>
<keyword evidence="3" id="KW-1185">Reference proteome</keyword>
<dbReference type="AlphaFoldDB" id="A0A5J9W9N3"/>
<evidence type="ECO:0000256" key="1">
    <source>
        <dbReference type="SAM" id="Phobius"/>
    </source>
</evidence>
<dbReference type="Gramene" id="TVU44130">
    <property type="protein sequence ID" value="TVU44130"/>
    <property type="gene ID" value="EJB05_03563"/>
</dbReference>
<reference evidence="2 3" key="1">
    <citation type="journal article" date="2019" name="Sci. Rep.">
        <title>A high-quality genome of Eragrostis curvula grass provides insights into Poaceae evolution and supports new strategies to enhance forage quality.</title>
        <authorList>
            <person name="Carballo J."/>
            <person name="Santos B.A.C.M."/>
            <person name="Zappacosta D."/>
            <person name="Garbus I."/>
            <person name="Selva J.P."/>
            <person name="Gallo C.A."/>
            <person name="Diaz A."/>
            <person name="Albertini E."/>
            <person name="Caccamo M."/>
            <person name="Echenique V."/>
        </authorList>
    </citation>
    <scope>NUCLEOTIDE SEQUENCE [LARGE SCALE GENOMIC DNA]</scope>
    <source>
        <strain evidence="3">cv. Victoria</strain>
        <tissue evidence="2">Leaf</tissue>
    </source>
</reference>
<comment type="caution">
    <text evidence="2">The sequence shown here is derived from an EMBL/GenBank/DDBJ whole genome shotgun (WGS) entry which is preliminary data.</text>
</comment>
<keyword evidence="1" id="KW-0812">Transmembrane</keyword>
<name>A0A5J9W9N3_9POAL</name>
<dbReference type="EMBL" id="RWGY01000004">
    <property type="protein sequence ID" value="TVU44130.1"/>
    <property type="molecule type" value="Genomic_DNA"/>
</dbReference>
<sequence>VWVPSERAACPFSARGVLRELFFFFFWLQVPNYFTSLLLQAPVLAGLLPVQDLLGITSVISLGVSEATMRRGGSMKKRRQKRMIPARAYYLH</sequence>
<dbReference type="Proteomes" id="UP000324897">
    <property type="component" value="Chromosome 5"/>
</dbReference>
<accession>A0A5J9W9N3</accession>
<protein>
    <submittedName>
        <fullName evidence="2">Uncharacterized protein</fullName>
    </submittedName>
</protein>
<organism evidence="2 3">
    <name type="scientific">Eragrostis curvula</name>
    <name type="common">weeping love grass</name>
    <dbReference type="NCBI Taxonomy" id="38414"/>
    <lineage>
        <taxon>Eukaryota</taxon>
        <taxon>Viridiplantae</taxon>
        <taxon>Streptophyta</taxon>
        <taxon>Embryophyta</taxon>
        <taxon>Tracheophyta</taxon>
        <taxon>Spermatophyta</taxon>
        <taxon>Magnoliopsida</taxon>
        <taxon>Liliopsida</taxon>
        <taxon>Poales</taxon>
        <taxon>Poaceae</taxon>
        <taxon>PACMAD clade</taxon>
        <taxon>Chloridoideae</taxon>
        <taxon>Eragrostideae</taxon>
        <taxon>Eragrostidinae</taxon>
        <taxon>Eragrostis</taxon>
    </lineage>
</organism>
<evidence type="ECO:0000313" key="3">
    <source>
        <dbReference type="Proteomes" id="UP000324897"/>
    </source>
</evidence>
<feature type="transmembrane region" description="Helical" evidence="1">
    <location>
        <begin position="53"/>
        <end position="73"/>
    </location>
</feature>
<gene>
    <name evidence="2" type="ORF">EJB05_03563</name>
</gene>
<proteinExistence type="predicted"/>
<feature type="transmembrane region" description="Helical" evidence="1">
    <location>
        <begin position="21"/>
        <end position="41"/>
    </location>
</feature>
<evidence type="ECO:0000313" key="2">
    <source>
        <dbReference type="EMBL" id="TVU44130.1"/>
    </source>
</evidence>
<keyword evidence="1" id="KW-0472">Membrane</keyword>